<evidence type="ECO:0000313" key="2">
    <source>
        <dbReference type="EMBL" id="GIM67423.1"/>
    </source>
</evidence>
<comment type="caution">
    <text evidence="2">The sequence shown here is derived from an EMBL/GenBank/DDBJ whole genome shotgun (WGS) entry which is preliminary data.</text>
</comment>
<keyword evidence="3" id="KW-1185">Reference proteome</keyword>
<evidence type="ECO:0000313" key="3">
    <source>
        <dbReference type="Proteomes" id="UP000680865"/>
    </source>
</evidence>
<protein>
    <recommendedName>
        <fullName evidence="4">Lipoprotein</fullName>
    </recommendedName>
</protein>
<gene>
    <name evidence="2" type="ORF">Aco04nite_06260</name>
</gene>
<sequence>MRDLRKTARARFVLGFVAILGVGLSAACTKDNVAATEPTCTPVTAPSMPAVGIDKVPSQAPGDPAPSGGGVTLVEQGFRPNGDGSDVSVGAIVRNSSTQTAYRTKVSFTPYAKDGAAVPYAGNQPMLEIPVLVPGERVPLGMILQIAESNLPDGKDYTTARVDIKVVQTTWTTAGEILPVTFSLDPVDPNGVGPMKATAVSPYCDRLYFRGITMVYRDRAGAIVGGSLDVSNYLSRNRDNAEKLCAPGTNTVDNLRVDPQFAKPKGIAATEYALHCDPAKYDYKVSDTYFPLN</sequence>
<feature type="chain" id="PRO_5039327250" description="Lipoprotein" evidence="1">
    <location>
        <begin position="28"/>
        <end position="293"/>
    </location>
</feature>
<organism evidence="2 3">
    <name type="scientific">Winogradskya consettensis</name>
    <dbReference type="NCBI Taxonomy" id="113560"/>
    <lineage>
        <taxon>Bacteria</taxon>
        <taxon>Bacillati</taxon>
        <taxon>Actinomycetota</taxon>
        <taxon>Actinomycetes</taxon>
        <taxon>Micromonosporales</taxon>
        <taxon>Micromonosporaceae</taxon>
        <taxon>Winogradskya</taxon>
    </lineage>
</organism>
<evidence type="ECO:0000256" key="1">
    <source>
        <dbReference type="SAM" id="SignalP"/>
    </source>
</evidence>
<name>A0A919S9N4_9ACTN</name>
<evidence type="ECO:0008006" key="4">
    <source>
        <dbReference type="Google" id="ProtNLM"/>
    </source>
</evidence>
<feature type="signal peptide" evidence="1">
    <location>
        <begin position="1"/>
        <end position="27"/>
    </location>
</feature>
<dbReference type="AlphaFoldDB" id="A0A919S9N4"/>
<proteinExistence type="predicted"/>
<keyword evidence="1" id="KW-0732">Signal</keyword>
<dbReference type="EMBL" id="BOQP01000003">
    <property type="protein sequence ID" value="GIM67423.1"/>
    <property type="molecule type" value="Genomic_DNA"/>
</dbReference>
<dbReference type="PROSITE" id="PS51257">
    <property type="entry name" value="PROKAR_LIPOPROTEIN"/>
    <property type="match status" value="1"/>
</dbReference>
<reference evidence="2" key="1">
    <citation type="submission" date="2021-03" db="EMBL/GenBank/DDBJ databases">
        <title>Whole genome shotgun sequence of Actinoplanes consettensis NBRC 14913.</title>
        <authorList>
            <person name="Komaki H."/>
            <person name="Tamura T."/>
        </authorList>
    </citation>
    <scope>NUCLEOTIDE SEQUENCE</scope>
    <source>
        <strain evidence="2">NBRC 14913</strain>
    </source>
</reference>
<accession>A0A919S9N4</accession>
<dbReference type="Proteomes" id="UP000680865">
    <property type="component" value="Unassembled WGS sequence"/>
</dbReference>